<sequence>MIEDLDHLAQRLRQLARLTQDLRAENRALQGEIGRRDAQIRSLHGTLETAQSRVDAVLARLPVPPSEAAQEDDAQADDPASEAEDENAIAAPHPAADERRSMHGTT</sequence>
<feature type="compositionally biased region" description="Basic and acidic residues" evidence="2">
    <location>
        <begin position="95"/>
        <end position="106"/>
    </location>
</feature>
<keyword evidence="4" id="KW-1185">Reference proteome</keyword>
<feature type="compositionally biased region" description="Acidic residues" evidence="2">
    <location>
        <begin position="69"/>
        <end position="87"/>
    </location>
</feature>
<evidence type="ECO:0000313" key="4">
    <source>
        <dbReference type="Proteomes" id="UP001501671"/>
    </source>
</evidence>
<feature type="region of interest" description="Disordered" evidence="2">
    <location>
        <begin position="62"/>
        <end position="106"/>
    </location>
</feature>
<evidence type="ECO:0000313" key="3">
    <source>
        <dbReference type="EMBL" id="GAA4334129.1"/>
    </source>
</evidence>
<dbReference type="EMBL" id="BAABFO010000011">
    <property type="protein sequence ID" value="GAA4334129.1"/>
    <property type="molecule type" value="Genomic_DNA"/>
</dbReference>
<name>A0ABP8H472_9BURK</name>
<comment type="caution">
    <text evidence="3">The sequence shown here is derived from an EMBL/GenBank/DDBJ whole genome shotgun (WGS) entry which is preliminary data.</text>
</comment>
<dbReference type="RefSeq" id="WP_345250092.1">
    <property type="nucleotide sequence ID" value="NZ_BAABFO010000011.1"/>
</dbReference>
<gene>
    <name evidence="3" type="ORF">GCM10023144_26050</name>
</gene>
<evidence type="ECO:0000256" key="2">
    <source>
        <dbReference type="SAM" id="MobiDB-lite"/>
    </source>
</evidence>
<organism evidence="3 4">
    <name type="scientific">Pigmentiphaga soli</name>
    <dbReference type="NCBI Taxonomy" id="1007095"/>
    <lineage>
        <taxon>Bacteria</taxon>
        <taxon>Pseudomonadati</taxon>
        <taxon>Pseudomonadota</taxon>
        <taxon>Betaproteobacteria</taxon>
        <taxon>Burkholderiales</taxon>
        <taxon>Alcaligenaceae</taxon>
        <taxon>Pigmentiphaga</taxon>
    </lineage>
</organism>
<reference evidence="4" key="1">
    <citation type="journal article" date="2019" name="Int. J. Syst. Evol. Microbiol.">
        <title>The Global Catalogue of Microorganisms (GCM) 10K type strain sequencing project: providing services to taxonomists for standard genome sequencing and annotation.</title>
        <authorList>
            <consortium name="The Broad Institute Genomics Platform"/>
            <consortium name="The Broad Institute Genome Sequencing Center for Infectious Disease"/>
            <person name="Wu L."/>
            <person name="Ma J."/>
        </authorList>
    </citation>
    <scope>NUCLEOTIDE SEQUENCE [LARGE SCALE GENOMIC DNA]</scope>
    <source>
        <strain evidence="4">JCM 17666</strain>
    </source>
</reference>
<keyword evidence="1" id="KW-0175">Coiled coil</keyword>
<dbReference type="Proteomes" id="UP001501671">
    <property type="component" value="Unassembled WGS sequence"/>
</dbReference>
<evidence type="ECO:0000256" key="1">
    <source>
        <dbReference type="SAM" id="Coils"/>
    </source>
</evidence>
<evidence type="ECO:0008006" key="5">
    <source>
        <dbReference type="Google" id="ProtNLM"/>
    </source>
</evidence>
<accession>A0ABP8H472</accession>
<protein>
    <recommendedName>
        <fullName evidence="5">DUF904 domain-containing protein</fullName>
    </recommendedName>
</protein>
<feature type="coiled-coil region" evidence="1">
    <location>
        <begin position="5"/>
        <end position="32"/>
    </location>
</feature>
<proteinExistence type="predicted"/>